<evidence type="ECO:0000313" key="3">
    <source>
        <dbReference type="Proteomes" id="UP000315700"/>
    </source>
</evidence>
<dbReference type="InterPro" id="IPR050312">
    <property type="entry name" value="IolE/XylAMocC-like"/>
</dbReference>
<organism evidence="2 3">
    <name type="scientific">Caulifigura coniformis</name>
    <dbReference type="NCBI Taxonomy" id="2527983"/>
    <lineage>
        <taxon>Bacteria</taxon>
        <taxon>Pseudomonadati</taxon>
        <taxon>Planctomycetota</taxon>
        <taxon>Planctomycetia</taxon>
        <taxon>Planctomycetales</taxon>
        <taxon>Planctomycetaceae</taxon>
        <taxon>Caulifigura</taxon>
    </lineage>
</organism>
<evidence type="ECO:0000259" key="1">
    <source>
        <dbReference type="Pfam" id="PF01261"/>
    </source>
</evidence>
<dbReference type="Proteomes" id="UP000315700">
    <property type="component" value="Chromosome"/>
</dbReference>
<gene>
    <name evidence="2" type="ORF">Pan44_01510</name>
</gene>
<name>A0A517S7N5_9PLAN</name>
<keyword evidence="3" id="KW-1185">Reference proteome</keyword>
<dbReference type="KEGG" id="ccos:Pan44_01510"/>
<dbReference type="SUPFAM" id="SSF51658">
    <property type="entry name" value="Xylose isomerase-like"/>
    <property type="match status" value="1"/>
</dbReference>
<dbReference type="Pfam" id="PF01261">
    <property type="entry name" value="AP_endonuc_2"/>
    <property type="match status" value="1"/>
</dbReference>
<proteinExistence type="predicted"/>
<keyword evidence="2" id="KW-0413">Isomerase</keyword>
<dbReference type="InterPro" id="IPR036237">
    <property type="entry name" value="Xyl_isomerase-like_sf"/>
</dbReference>
<accession>A0A517S7N5</accession>
<protein>
    <submittedName>
        <fullName evidence="2">Xylose isomerase-like TIM barrel</fullName>
    </submittedName>
</protein>
<feature type="domain" description="Xylose isomerase-like TIM barrel" evidence="1">
    <location>
        <begin position="71"/>
        <end position="330"/>
    </location>
</feature>
<dbReference type="GO" id="GO:0016853">
    <property type="term" value="F:isomerase activity"/>
    <property type="evidence" value="ECO:0007669"/>
    <property type="project" value="UniProtKB-KW"/>
</dbReference>
<reference evidence="2 3" key="1">
    <citation type="submission" date="2019-02" db="EMBL/GenBank/DDBJ databases">
        <title>Deep-cultivation of Planctomycetes and their phenomic and genomic characterization uncovers novel biology.</title>
        <authorList>
            <person name="Wiegand S."/>
            <person name="Jogler M."/>
            <person name="Boedeker C."/>
            <person name="Pinto D."/>
            <person name="Vollmers J."/>
            <person name="Rivas-Marin E."/>
            <person name="Kohn T."/>
            <person name="Peeters S.H."/>
            <person name="Heuer A."/>
            <person name="Rast P."/>
            <person name="Oberbeckmann S."/>
            <person name="Bunk B."/>
            <person name="Jeske O."/>
            <person name="Meyerdierks A."/>
            <person name="Storesund J.E."/>
            <person name="Kallscheuer N."/>
            <person name="Luecker S."/>
            <person name="Lage O.M."/>
            <person name="Pohl T."/>
            <person name="Merkel B.J."/>
            <person name="Hornburger P."/>
            <person name="Mueller R.-W."/>
            <person name="Bruemmer F."/>
            <person name="Labrenz M."/>
            <person name="Spormann A.M."/>
            <person name="Op den Camp H."/>
            <person name="Overmann J."/>
            <person name="Amann R."/>
            <person name="Jetten M.S.M."/>
            <person name="Mascher T."/>
            <person name="Medema M.H."/>
            <person name="Devos D.P."/>
            <person name="Kaster A.-K."/>
            <person name="Ovreas L."/>
            <person name="Rohde M."/>
            <person name="Galperin M.Y."/>
            <person name="Jogler C."/>
        </authorList>
    </citation>
    <scope>NUCLEOTIDE SEQUENCE [LARGE SCALE GENOMIC DNA]</scope>
    <source>
        <strain evidence="2 3">Pan44</strain>
    </source>
</reference>
<dbReference type="InParanoid" id="A0A517S7N5"/>
<evidence type="ECO:0000313" key="2">
    <source>
        <dbReference type="EMBL" id="QDT52142.1"/>
    </source>
</evidence>
<dbReference type="AlphaFoldDB" id="A0A517S7N5"/>
<dbReference type="Gene3D" id="3.20.20.150">
    <property type="entry name" value="Divalent-metal-dependent TIM barrel enzymes"/>
    <property type="match status" value="1"/>
</dbReference>
<dbReference type="InterPro" id="IPR013022">
    <property type="entry name" value="Xyl_isomerase-like_TIM-brl"/>
</dbReference>
<dbReference type="PANTHER" id="PTHR12110:SF53">
    <property type="entry name" value="BLR5974 PROTEIN"/>
    <property type="match status" value="1"/>
</dbReference>
<sequence>MRLVRNEPGVIPDGEGRKRVLTLPIAQRANNNSGPLCFLHETIADMPAQILLSAFADEAANHKTAVEQFSALAALGLKYYSPRFVDVTGAGTVKHVVALDDAELAKLADLQKEYGLSVTSIGSRIGKVKLTDFADKSHNKYVDPAEYMKTEVASTLKAAKALGAKLIRGFSFYQPAGDDPWKYIDAAVERLKPIVDACGEAGLVYGLEVEANLIGQNGRLLAALTEKTGRKNMVCIFDGGNLSSQNMTWMEVFDEYAAMRDHIGWIHIKDYKVDRDLKWTGVVDEERLKNFVPADVGDSAHEAILRDFKCVLPKLTERMQSLGAPGVFLELEPHLKGGGQFGGFSGPDGMGVAVRALCSVLDYVGIGYGLRTMDDIKAARGF</sequence>
<dbReference type="PANTHER" id="PTHR12110">
    <property type="entry name" value="HYDROXYPYRUVATE ISOMERASE"/>
    <property type="match status" value="1"/>
</dbReference>
<dbReference type="EMBL" id="CP036271">
    <property type="protein sequence ID" value="QDT52142.1"/>
    <property type="molecule type" value="Genomic_DNA"/>
</dbReference>